<dbReference type="eggNOG" id="COG1670">
    <property type="taxonomic scope" value="Bacteria"/>
</dbReference>
<dbReference type="PROSITE" id="PS51186">
    <property type="entry name" value="GNAT"/>
    <property type="match status" value="1"/>
</dbReference>
<dbReference type="Proteomes" id="UP000006919">
    <property type="component" value="Chromosome"/>
</dbReference>
<dbReference type="CDD" id="cd04301">
    <property type="entry name" value="NAT_SF"/>
    <property type="match status" value="1"/>
</dbReference>
<sequence length="167" mass="19397">MHLRPYKPCDAEKIVSWIKDERSFRLWSSDRFGDFPLTADALNSYYSEYRDNDRHLEFTAYDDKGICGHMIMRFTDVERKTVRFGFVIVDSERRGHGLGKSMLAMAENYAFDFLGAEKITLGVFENNPAALHCYLAAGFSMIGTEDGYYSFHGEEWKCTEMELIHKE</sequence>
<proteinExistence type="predicted"/>
<dbReference type="Gene3D" id="3.40.630.30">
    <property type="match status" value="1"/>
</dbReference>
<feature type="domain" description="N-acetyltransferase" evidence="1">
    <location>
        <begin position="1"/>
        <end position="160"/>
    </location>
</feature>
<dbReference type="PANTHER" id="PTHR43415">
    <property type="entry name" value="SPERMIDINE N(1)-ACETYLTRANSFERASE"/>
    <property type="match status" value="1"/>
</dbReference>
<dbReference type="HOGENOM" id="CLU_013985_3_2_9"/>
<evidence type="ECO:0000259" key="1">
    <source>
        <dbReference type="PROSITE" id="PS51186"/>
    </source>
</evidence>
<evidence type="ECO:0000313" key="3">
    <source>
        <dbReference type="Proteomes" id="UP000006919"/>
    </source>
</evidence>
<dbReference type="PANTHER" id="PTHR43415:SF5">
    <property type="entry name" value="ACETYLTRANSFERASE"/>
    <property type="match status" value="1"/>
</dbReference>
<evidence type="ECO:0000313" key="2">
    <source>
        <dbReference type="EMBL" id="ADU23428.1"/>
    </source>
</evidence>
<protein>
    <submittedName>
        <fullName evidence="2">GCN5-related N-acetyltransferase</fullName>
    </submittedName>
</protein>
<organism evidence="2 3">
    <name type="scientific">Ruminococcus albus (strain ATCC 27210 / DSM 20455 / JCM 14654 / NCDO 2250 / 7)</name>
    <dbReference type="NCBI Taxonomy" id="697329"/>
    <lineage>
        <taxon>Bacteria</taxon>
        <taxon>Bacillati</taxon>
        <taxon>Bacillota</taxon>
        <taxon>Clostridia</taxon>
        <taxon>Eubacteriales</taxon>
        <taxon>Oscillospiraceae</taxon>
        <taxon>Ruminococcus</taxon>
    </lineage>
</organism>
<dbReference type="AlphaFoldDB" id="E6UJ80"/>
<dbReference type="InterPro" id="IPR016181">
    <property type="entry name" value="Acyl_CoA_acyltransferase"/>
</dbReference>
<dbReference type="STRING" id="697329.Rumal_2962"/>
<accession>E6UJ80</accession>
<dbReference type="SUPFAM" id="SSF55729">
    <property type="entry name" value="Acyl-CoA N-acyltransferases (Nat)"/>
    <property type="match status" value="1"/>
</dbReference>
<dbReference type="GO" id="GO:0016747">
    <property type="term" value="F:acyltransferase activity, transferring groups other than amino-acyl groups"/>
    <property type="evidence" value="ECO:0007669"/>
    <property type="project" value="InterPro"/>
</dbReference>
<dbReference type="Pfam" id="PF00583">
    <property type="entry name" value="Acetyltransf_1"/>
    <property type="match status" value="1"/>
</dbReference>
<dbReference type="EMBL" id="CP002403">
    <property type="protein sequence ID" value="ADU23428.1"/>
    <property type="molecule type" value="Genomic_DNA"/>
</dbReference>
<dbReference type="RefSeq" id="WP_013499537.1">
    <property type="nucleotide sequence ID" value="NC_014833.1"/>
</dbReference>
<keyword evidence="2" id="KW-0808">Transferase</keyword>
<reference evidence="2 3" key="1">
    <citation type="journal article" date="2011" name="J. Bacteriol.">
        <title>Complete genome of the cellulolytic ruminal bacterium Ruminococcus albus 7.</title>
        <authorList>
            <person name="Suen G."/>
            <person name="Stevenson D.M."/>
            <person name="Bruce D.C."/>
            <person name="Chertkov O."/>
            <person name="Copeland A."/>
            <person name="Cheng J.F."/>
            <person name="Detter C."/>
            <person name="Detter J.C."/>
            <person name="Goodwin L.A."/>
            <person name="Han C.S."/>
            <person name="Hauser L.J."/>
            <person name="Ivanova N.N."/>
            <person name="Kyrpides N.C."/>
            <person name="Land M.L."/>
            <person name="Lapidus A."/>
            <person name="Lucas S."/>
            <person name="Ovchinnikova G."/>
            <person name="Pitluck S."/>
            <person name="Tapia R."/>
            <person name="Woyke T."/>
            <person name="Boyum J."/>
            <person name="Mead D."/>
            <person name="Weimer P.J."/>
        </authorList>
    </citation>
    <scope>NUCLEOTIDE SEQUENCE [LARGE SCALE GENOMIC DNA]</scope>
    <source>
        <strain evidence="3">ATCC 27210 / DSM 20455 / JCM 14654 / NCDO 2250 / 7</strain>
    </source>
</reference>
<dbReference type="KEGG" id="ral:Rumal_2962"/>
<dbReference type="InterPro" id="IPR000182">
    <property type="entry name" value="GNAT_dom"/>
</dbReference>
<name>E6UJ80_RUMA7</name>
<gene>
    <name evidence="2" type="ordered locus">Rumal_2962</name>
</gene>
<dbReference type="OrthoDB" id="9795206at2"/>